<dbReference type="PROSITE" id="PS51352">
    <property type="entry name" value="THIOREDOXIN_2"/>
    <property type="match status" value="2"/>
</dbReference>
<dbReference type="SUPFAM" id="SSF52833">
    <property type="entry name" value="Thioredoxin-like"/>
    <property type="match status" value="2"/>
</dbReference>
<dbReference type="EC" id="5.3.4.1" evidence="3"/>
<keyword evidence="6" id="KW-1015">Disulfide bond</keyword>
<dbReference type="InterPro" id="IPR005788">
    <property type="entry name" value="PDI_thioredoxin-like_dom"/>
</dbReference>
<evidence type="ECO:0000256" key="11">
    <source>
        <dbReference type="SAM" id="SignalP"/>
    </source>
</evidence>
<evidence type="ECO:0000313" key="13">
    <source>
        <dbReference type="EMBL" id="KAB5569501.1"/>
    </source>
</evidence>
<keyword evidence="8" id="KW-0676">Redox-active center</keyword>
<dbReference type="AlphaFoldDB" id="A0A5N5NS88"/>
<feature type="signal peptide" evidence="11">
    <location>
        <begin position="1"/>
        <end position="23"/>
    </location>
</feature>
<dbReference type="Proteomes" id="UP000326939">
    <property type="component" value="Chromosome 2"/>
</dbReference>
<dbReference type="PANTHER" id="PTHR45672">
    <property type="entry name" value="PROTEIN DISULFIDE-ISOMERASE C17H9.14C-RELATED"/>
    <property type="match status" value="1"/>
</dbReference>
<dbReference type="InterPro" id="IPR036249">
    <property type="entry name" value="Thioredoxin-like_sf"/>
</dbReference>
<dbReference type="CDD" id="cd00238">
    <property type="entry name" value="ERp29c"/>
    <property type="match status" value="1"/>
</dbReference>
<dbReference type="CDD" id="cd02998">
    <property type="entry name" value="PDI_a_ERp38"/>
    <property type="match status" value="2"/>
</dbReference>
<reference evidence="14" key="1">
    <citation type="journal article" date="2019" name="Gigascience">
        <title>De novo genome assembly of the endangered Acer yangbiense, a plant species with extremely small populations endemic to Yunnan Province, China.</title>
        <authorList>
            <person name="Yang J."/>
            <person name="Wariss H.M."/>
            <person name="Tao L."/>
            <person name="Zhang R."/>
            <person name="Yun Q."/>
            <person name="Hollingsworth P."/>
            <person name="Dao Z."/>
            <person name="Luo G."/>
            <person name="Guo H."/>
            <person name="Ma Y."/>
            <person name="Sun W."/>
        </authorList>
    </citation>
    <scope>NUCLEOTIDE SEQUENCE [LARGE SCALE GENOMIC DNA]</scope>
    <source>
        <strain evidence="14">cv. br00</strain>
    </source>
</reference>
<gene>
    <name evidence="13" type="ORF">DKX38_003294</name>
</gene>
<dbReference type="Gene3D" id="1.20.1150.12">
    <property type="entry name" value="Endoplasmic reticulum resident protein 29, C-terminal domain"/>
    <property type="match status" value="1"/>
</dbReference>
<comment type="catalytic activity">
    <reaction evidence="1">
        <text>Catalyzes the rearrangement of -S-S- bonds in proteins.</text>
        <dbReference type="EC" id="5.3.4.1"/>
    </reaction>
</comment>
<dbReference type="InterPro" id="IPR011679">
    <property type="entry name" value="ERp29_C"/>
</dbReference>
<dbReference type="EMBL" id="VDCV01000002">
    <property type="protein sequence ID" value="KAB5569501.1"/>
    <property type="molecule type" value="Genomic_DNA"/>
</dbReference>
<evidence type="ECO:0000259" key="12">
    <source>
        <dbReference type="PROSITE" id="PS51352"/>
    </source>
</evidence>
<evidence type="ECO:0000256" key="5">
    <source>
        <dbReference type="ARBA" id="ARBA00022737"/>
    </source>
</evidence>
<dbReference type="GO" id="GO:0006457">
    <property type="term" value="P:protein folding"/>
    <property type="evidence" value="ECO:0007669"/>
    <property type="project" value="TreeGrafter"/>
</dbReference>
<dbReference type="GO" id="GO:0003756">
    <property type="term" value="F:protein disulfide isomerase activity"/>
    <property type="evidence" value="ECO:0007669"/>
    <property type="project" value="UniProtKB-EC"/>
</dbReference>
<protein>
    <recommendedName>
        <fullName evidence="3">protein disulfide-isomerase</fullName>
        <ecNumber evidence="3">5.3.4.1</ecNumber>
    </recommendedName>
    <alternativeName>
        <fullName evidence="9">P5</fullName>
    </alternativeName>
</protein>
<accession>A0A5N5NS88</accession>
<dbReference type="PROSITE" id="PS00194">
    <property type="entry name" value="THIOREDOXIN_1"/>
    <property type="match status" value="1"/>
</dbReference>
<keyword evidence="7" id="KW-0413">Isomerase</keyword>
<evidence type="ECO:0000256" key="10">
    <source>
        <dbReference type="RuleBase" id="RU004208"/>
    </source>
</evidence>
<dbReference type="PANTHER" id="PTHR45672:SF17">
    <property type="entry name" value="PROTEIN DISULFIDE-ISOMERASE LIKE 2-1"/>
    <property type="match status" value="1"/>
</dbReference>
<evidence type="ECO:0000256" key="1">
    <source>
        <dbReference type="ARBA" id="ARBA00001182"/>
    </source>
</evidence>
<dbReference type="InterPro" id="IPR017937">
    <property type="entry name" value="Thioredoxin_CS"/>
</dbReference>
<sequence>MERCHQIWYAFGTLALLAVSALADDVVVLTEGNFEEEVGRDRGALVEFYAPWCGHCKKLAPEYEKLGSSFKKAKTVLIGKVDCDEHKGVCSKYGVSGYPTLQWFPKGSLEPKKYEGPRTAEALAEFVNNEGGLNVKIAAVPSSVAVLTADNFNDIVLDENKDVLVEFYAPWCGHCKNLAPTYEKVAAAFKSENDVVVANLDADKYKDLAEKYGVSGFPTLKFFPKGNKAGEDYDGGRDLDDFVAFINEKSGTSRDGKGQLTSKAGTVERLDALVKEFVAAGADEKKAVFSRIEEEVEKLKGSTARYGKIYLKAAKTCMVKGADYAKNEIERLQRLLEKSISPAKADEFTLKKNILSAFA</sequence>
<keyword evidence="5" id="KW-0677">Repeat</keyword>
<evidence type="ECO:0000256" key="9">
    <source>
        <dbReference type="ARBA" id="ARBA00080925"/>
    </source>
</evidence>
<dbReference type="InterPro" id="IPR013766">
    <property type="entry name" value="Thioredoxin_domain"/>
</dbReference>
<feature type="chain" id="PRO_5024370529" description="protein disulfide-isomerase" evidence="11">
    <location>
        <begin position="24"/>
        <end position="359"/>
    </location>
</feature>
<evidence type="ECO:0000256" key="7">
    <source>
        <dbReference type="ARBA" id="ARBA00023235"/>
    </source>
</evidence>
<comment type="caution">
    <text evidence="13">The sequence shown here is derived from an EMBL/GenBank/DDBJ whole genome shotgun (WGS) entry which is preliminary data.</text>
</comment>
<dbReference type="InterPro" id="IPR036356">
    <property type="entry name" value="ERp29_C_sf"/>
</dbReference>
<keyword evidence="4 11" id="KW-0732">Signal</keyword>
<feature type="domain" description="Thioredoxin" evidence="12">
    <location>
        <begin position="16"/>
        <end position="132"/>
    </location>
</feature>
<evidence type="ECO:0000256" key="8">
    <source>
        <dbReference type="ARBA" id="ARBA00023284"/>
    </source>
</evidence>
<evidence type="ECO:0000256" key="4">
    <source>
        <dbReference type="ARBA" id="ARBA00022729"/>
    </source>
</evidence>
<keyword evidence="14" id="KW-1185">Reference proteome</keyword>
<evidence type="ECO:0000256" key="2">
    <source>
        <dbReference type="ARBA" id="ARBA00006347"/>
    </source>
</evidence>
<evidence type="ECO:0000313" key="14">
    <source>
        <dbReference type="Proteomes" id="UP000326939"/>
    </source>
</evidence>
<dbReference type="PRINTS" id="PR00421">
    <property type="entry name" value="THIOREDOXIN"/>
</dbReference>
<feature type="domain" description="Thioredoxin" evidence="12">
    <location>
        <begin position="133"/>
        <end position="251"/>
    </location>
</feature>
<dbReference type="Pfam" id="PF07749">
    <property type="entry name" value="ERp29"/>
    <property type="match status" value="1"/>
</dbReference>
<comment type="similarity">
    <text evidence="2 10">Belongs to the protein disulfide isomerase family.</text>
</comment>
<dbReference type="NCBIfam" id="TIGR01126">
    <property type="entry name" value="pdi_dom"/>
    <property type="match status" value="2"/>
</dbReference>
<dbReference type="FunFam" id="3.40.30.10:FF:000032">
    <property type="entry name" value="Protein disulfide-isomerase A6 homolog"/>
    <property type="match status" value="2"/>
</dbReference>
<dbReference type="Pfam" id="PF00085">
    <property type="entry name" value="Thioredoxin"/>
    <property type="match status" value="2"/>
</dbReference>
<dbReference type="GO" id="GO:0005783">
    <property type="term" value="C:endoplasmic reticulum"/>
    <property type="evidence" value="ECO:0007669"/>
    <property type="project" value="InterPro"/>
</dbReference>
<dbReference type="InterPro" id="IPR051063">
    <property type="entry name" value="PDI"/>
</dbReference>
<proteinExistence type="inferred from homology"/>
<evidence type="ECO:0000256" key="3">
    <source>
        <dbReference type="ARBA" id="ARBA00012723"/>
    </source>
</evidence>
<evidence type="ECO:0000256" key="6">
    <source>
        <dbReference type="ARBA" id="ARBA00023157"/>
    </source>
</evidence>
<name>A0A5N5NS88_9ROSI</name>
<organism evidence="13 14">
    <name type="scientific">Salix brachista</name>
    <dbReference type="NCBI Taxonomy" id="2182728"/>
    <lineage>
        <taxon>Eukaryota</taxon>
        <taxon>Viridiplantae</taxon>
        <taxon>Streptophyta</taxon>
        <taxon>Embryophyta</taxon>
        <taxon>Tracheophyta</taxon>
        <taxon>Spermatophyta</taxon>
        <taxon>Magnoliopsida</taxon>
        <taxon>eudicotyledons</taxon>
        <taxon>Gunneridae</taxon>
        <taxon>Pentapetalae</taxon>
        <taxon>rosids</taxon>
        <taxon>fabids</taxon>
        <taxon>Malpighiales</taxon>
        <taxon>Salicaceae</taxon>
        <taxon>Saliceae</taxon>
        <taxon>Salix</taxon>
    </lineage>
</organism>
<dbReference type="Gene3D" id="3.40.30.10">
    <property type="entry name" value="Glutaredoxin"/>
    <property type="match status" value="2"/>
</dbReference>
<dbReference type="SUPFAM" id="SSF47933">
    <property type="entry name" value="ERP29 C domain-like"/>
    <property type="match status" value="1"/>
</dbReference>